<dbReference type="PROSITE" id="PS50005">
    <property type="entry name" value="TPR"/>
    <property type="match status" value="3"/>
</dbReference>
<evidence type="ECO:0000256" key="7">
    <source>
        <dbReference type="PROSITE-ProRule" id="PRU00339"/>
    </source>
</evidence>
<protein>
    <submittedName>
        <fullName evidence="9">Interferon-induced protein with tetratricopeptide repeats 1-like protein</fullName>
    </submittedName>
</protein>
<accession>G5B0Z2</accession>
<dbReference type="FunFam" id="1.25.40.10:FF:000036">
    <property type="entry name" value="interferon-induced protein with tetratricopeptide repeats 5"/>
    <property type="match status" value="1"/>
</dbReference>
<evidence type="ECO:0000256" key="6">
    <source>
        <dbReference type="ARBA" id="ARBA00038336"/>
    </source>
</evidence>
<evidence type="ECO:0000256" key="5">
    <source>
        <dbReference type="ARBA" id="ARBA00023118"/>
    </source>
</evidence>
<evidence type="ECO:0000256" key="3">
    <source>
        <dbReference type="ARBA" id="ARBA00022803"/>
    </source>
</evidence>
<evidence type="ECO:0000256" key="2">
    <source>
        <dbReference type="ARBA" id="ARBA00022737"/>
    </source>
</evidence>
<dbReference type="AlphaFoldDB" id="G5B0Z2"/>
<dbReference type="InterPro" id="IPR011990">
    <property type="entry name" value="TPR-like_helical_dom_sf"/>
</dbReference>
<proteinExistence type="inferred from homology"/>
<feature type="repeat" description="TPR" evidence="7">
    <location>
        <begin position="491"/>
        <end position="524"/>
    </location>
</feature>
<dbReference type="PANTHER" id="PTHR10271:SF16">
    <property type="entry name" value="INTERFERON-INDUCED PROTEIN WITH TETRATRICOPEPTIDE REPEATS 1B"/>
    <property type="match status" value="1"/>
</dbReference>
<dbReference type="Gene3D" id="1.25.40.10">
    <property type="entry name" value="Tetratricopeptide repeat domain"/>
    <property type="match status" value="3"/>
</dbReference>
<name>G5B0Z2_HETGA</name>
<dbReference type="STRING" id="10181.G5B0Z2"/>
<dbReference type="GO" id="GO:0005829">
    <property type="term" value="C:cytosol"/>
    <property type="evidence" value="ECO:0007669"/>
    <property type="project" value="TreeGrafter"/>
</dbReference>
<comment type="similarity">
    <text evidence="6">Belongs to the IFIT family.</text>
</comment>
<dbReference type="GO" id="GO:0045087">
    <property type="term" value="P:innate immune response"/>
    <property type="evidence" value="ECO:0007669"/>
    <property type="project" value="UniProtKB-KW"/>
</dbReference>
<dbReference type="Pfam" id="PF13181">
    <property type="entry name" value="TPR_8"/>
    <property type="match status" value="2"/>
</dbReference>
<feature type="region of interest" description="Disordered" evidence="8">
    <location>
        <begin position="124"/>
        <end position="154"/>
    </location>
</feature>
<dbReference type="SUPFAM" id="SSF48452">
    <property type="entry name" value="TPR-like"/>
    <property type="match status" value="3"/>
</dbReference>
<evidence type="ECO:0000313" key="9">
    <source>
        <dbReference type="EMBL" id="EHB02953.1"/>
    </source>
</evidence>
<keyword evidence="1" id="KW-0399">Innate immunity</keyword>
<keyword evidence="3 7" id="KW-0802">TPR repeat</keyword>
<dbReference type="GO" id="GO:0035457">
    <property type="term" value="P:cellular response to interferon-alpha"/>
    <property type="evidence" value="ECO:0007669"/>
    <property type="project" value="UniProtKB-ARBA"/>
</dbReference>
<feature type="repeat" description="TPR" evidence="7">
    <location>
        <begin position="406"/>
        <end position="439"/>
    </location>
</feature>
<sequence>MEGCAAISQVAADWRQEKSHQKALGQQLDSETQAAAFGRQDHCGVRVPLGEKTQVVCEESARIPEKHNSWTVQRPDSKSLLVADEGRLLEAGNYILDSLPPVKTSLYLGQDRCYREPPRQRWPRCGPGGRLARPDMSTAAGRERQAGSAQRPAWGALKDHHRSENIDNHQVKDCLFQLKCHFTWKLVIDDTEIPDLEIRASEHIENLDTNNIGMYNLQAYVSHLKGENDKALQSLKEAEDLIQREHTDQLDRRSLVTWGNYAWVHYHMGRLADAKMYLDKVENTCKKFASPFRYRMECPQMDCEEGWALLKCGGPNYKRAQACFEKALKVEAENPEFNAGYAIVTYRQDCDKSNVISLDPLRKALKLNPEHGYIKVFLALKLQDIGEEAEGEKYIKEALSNKSFQTYVFRYAAKFYRRKGCTDKALQLFEKALQATPTSAYLHHQIGLCYKTQMFKVKGGTNRQDREIIGRFAQLAIDEFQKTITDRPTFEMAYINLADLYAKIGQYEKAEENFQKALCMENLPDHLQQETHFRYGRFQEFHRKSDNKAIVHYLKGLKIEEKSFARDKLLNALEKLAKRRIQHNVCVVESFSLLGLVHKLKGEVNEALLCYEKALRLTEHLNPMF</sequence>
<keyword evidence="4" id="KW-0391">Immunity</keyword>
<dbReference type="GO" id="GO:0003723">
    <property type="term" value="F:RNA binding"/>
    <property type="evidence" value="ECO:0007669"/>
    <property type="project" value="TreeGrafter"/>
</dbReference>
<evidence type="ECO:0000256" key="4">
    <source>
        <dbReference type="ARBA" id="ARBA00022859"/>
    </source>
</evidence>
<feature type="repeat" description="TPR" evidence="7">
    <location>
        <begin position="588"/>
        <end position="621"/>
    </location>
</feature>
<dbReference type="SMART" id="SM00028">
    <property type="entry name" value="TPR"/>
    <property type="match status" value="6"/>
</dbReference>
<gene>
    <name evidence="9" type="ORF">GW7_17423</name>
</gene>
<dbReference type="eggNOG" id="KOG1124">
    <property type="taxonomic scope" value="Eukaryota"/>
</dbReference>
<evidence type="ECO:0000256" key="8">
    <source>
        <dbReference type="SAM" id="MobiDB-lite"/>
    </source>
</evidence>
<reference evidence="9 10" key="1">
    <citation type="journal article" date="2011" name="Nature">
        <title>Genome sequencing reveals insights into physiology and longevity of the naked mole rat.</title>
        <authorList>
            <person name="Kim E.B."/>
            <person name="Fang X."/>
            <person name="Fushan A.A."/>
            <person name="Huang Z."/>
            <person name="Lobanov A.V."/>
            <person name="Han L."/>
            <person name="Marino S.M."/>
            <person name="Sun X."/>
            <person name="Turanov A.A."/>
            <person name="Yang P."/>
            <person name="Yim S.H."/>
            <person name="Zhao X."/>
            <person name="Kasaikina M.V."/>
            <person name="Stoletzki N."/>
            <person name="Peng C."/>
            <person name="Polak P."/>
            <person name="Xiong Z."/>
            <person name="Kiezun A."/>
            <person name="Zhu Y."/>
            <person name="Chen Y."/>
            <person name="Kryukov G.V."/>
            <person name="Zhang Q."/>
            <person name="Peshkin L."/>
            <person name="Yang L."/>
            <person name="Bronson R.T."/>
            <person name="Buffenstein R."/>
            <person name="Wang B."/>
            <person name="Han C."/>
            <person name="Li Q."/>
            <person name="Chen L."/>
            <person name="Zhao W."/>
            <person name="Sunyaev S.R."/>
            <person name="Park T.J."/>
            <person name="Zhang G."/>
            <person name="Wang J."/>
            <person name="Gladyshev V.N."/>
        </authorList>
    </citation>
    <scope>NUCLEOTIDE SEQUENCE [LARGE SCALE GENOMIC DNA]</scope>
</reference>
<dbReference type="FunCoup" id="G5B0Z2">
    <property type="interactions" value="603"/>
</dbReference>
<evidence type="ECO:0000313" key="10">
    <source>
        <dbReference type="Proteomes" id="UP000006813"/>
    </source>
</evidence>
<dbReference type="PROSITE" id="PS50293">
    <property type="entry name" value="TPR_REGION"/>
    <property type="match status" value="1"/>
</dbReference>
<dbReference type="EMBL" id="JH167911">
    <property type="protein sequence ID" value="EHB02953.1"/>
    <property type="molecule type" value="Genomic_DNA"/>
</dbReference>
<dbReference type="PANTHER" id="PTHR10271">
    <property type="entry name" value="INTERFERON-INDUCED PROTEIN WITH TETRATRICOPEPTIDE REPEATS"/>
    <property type="match status" value="1"/>
</dbReference>
<evidence type="ECO:0000256" key="1">
    <source>
        <dbReference type="ARBA" id="ARBA00022588"/>
    </source>
</evidence>
<keyword evidence="2" id="KW-0677">Repeat</keyword>
<dbReference type="InParanoid" id="G5B0Z2"/>
<dbReference type="Proteomes" id="UP000006813">
    <property type="component" value="Unassembled WGS sequence"/>
</dbReference>
<organism evidence="9 10">
    <name type="scientific">Heterocephalus glaber</name>
    <name type="common">Naked mole rat</name>
    <dbReference type="NCBI Taxonomy" id="10181"/>
    <lineage>
        <taxon>Eukaryota</taxon>
        <taxon>Metazoa</taxon>
        <taxon>Chordata</taxon>
        <taxon>Craniata</taxon>
        <taxon>Vertebrata</taxon>
        <taxon>Euteleostomi</taxon>
        <taxon>Mammalia</taxon>
        <taxon>Eutheria</taxon>
        <taxon>Euarchontoglires</taxon>
        <taxon>Glires</taxon>
        <taxon>Rodentia</taxon>
        <taxon>Hystricomorpha</taxon>
        <taxon>Bathyergidae</taxon>
        <taxon>Heterocephalus</taxon>
    </lineage>
</organism>
<keyword evidence="5" id="KW-0051">Antiviral defense</keyword>
<dbReference type="InterPro" id="IPR019734">
    <property type="entry name" value="TPR_rpt"/>
</dbReference>
<dbReference type="GO" id="GO:0051607">
    <property type="term" value="P:defense response to virus"/>
    <property type="evidence" value="ECO:0007669"/>
    <property type="project" value="UniProtKB-KW"/>
</dbReference>